<keyword evidence="3 11" id="KW-0812">Transmembrane</keyword>
<dbReference type="PRINTS" id="PR02110">
    <property type="entry name" value="MRGPCRD"/>
</dbReference>
<dbReference type="EMBL" id="WJEC01007802">
    <property type="protein sequence ID" value="KAF7467727.1"/>
    <property type="molecule type" value="Genomic_DNA"/>
</dbReference>
<keyword evidence="7 13" id="KW-0675">Receptor</keyword>
<sequence length="319" mass="35513">MNQTLNSSQNPEQALSGSKVDALHVVYLAASSLAMFTSVCGAAGNSAVVWLLTVGVQRTPFCIYMLNLAVADLLFLLCMASMLTLETPSLADSHTKVHEVVTRVMYFAYTASLSLLTAISVQRCLSVLFPLWYKCRRPRHLSTVVCSLLWALALLMNTLTTLFCLRFWRHDEGRCFMVDTAMGTLIMGVFTPVMTVSGITLYVRVRKSALLWRRRPRRLLVVILASILVFLVGSLPLGIYWFVLFWLPLPWEAKLLYICLSRLSSAISSSANPVIYFLVGSQRTRRLAESLKVVLGRALQEEPEPEGRETPSTGPSEGL</sequence>
<organism evidence="14 15">
    <name type="scientific">Marmota monax</name>
    <name type="common">Woodchuck</name>
    <dbReference type="NCBI Taxonomy" id="9995"/>
    <lineage>
        <taxon>Eukaryota</taxon>
        <taxon>Metazoa</taxon>
        <taxon>Chordata</taxon>
        <taxon>Craniata</taxon>
        <taxon>Vertebrata</taxon>
        <taxon>Euteleostomi</taxon>
        <taxon>Mammalia</taxon>
        <taxon>Eutheria</taxon>
        <taxon>Euarchontoglires</taxon>
        <taxon>Glires</taxon>
        <taxon>Rodentia</taxon>
        <taxon>Sciuromorpha</taxon>
        <taxon>Sciuridae</taxon>
        <taxon>Xerinae</taxon>
        <taxon>Marmotini</taxon>
        <taxon>Marmota</taxon>
    </lineage>
</organism>
<keyword evidence="5" id="KW-0297">G-protein coupled receptor</keyword>
<evidence type="ECO:0000256" key="10">
    <source>
        <dbReference type="SAM" id="MobiDB-lite"/>
    </source>
</evidence>
<reference evidence="13" key="2">
    <citation type="submission" date="2020-08" db="EMBL/GenBank/DDBJ databases">
        <authorList>
            <person name="Shumante A."/>
            <person name="Zimin A.V."/>
            <person name="Puiu D."/>
            <person name="Salzberg S.L."/>
        </authorList>
    </citation>
    <scope>NUCLEOTIDE SEQUENCE</scope>
    <source>
        <strain evidence="13">WC2-LM</strain>
        <tissue evidence="13">Liver</tissue>
    </source>
</reference>
<dbReference type="PANTHER" id="PTHR11334:SF57">
    <property type="entry name" value="MAS-RELATED G-PROTEIN COUPLED RECEPTOR MEMBER D"/>
    <property type="match status" value="1"/>
</dbReference>
<evidence type="ECO:0000313" key="14">
    <source>
        <dbReference type="EMBL" id="VTJ51199.1"/>
    </source>
</evidence>
<feature type="region of interest" description="Disordered" evidence="10">
    <location>
        <begin position="299"/>
        <end position="319"/>
    </location>
</feature>
<evidence type="ECO:0000256" key="5">
    <source>
        <dbReference type="ARBA" id="ARBA00023040"/>
    </source>
</evidence>
<dbReference type="Gene3D" id="1.20.1070.10">
    <property type="entry name" value="Rhodopsin 7-helix transmembrane proteins"/>
    <property type="match status" value="1"/>
</dbReference>
<dbReference type="AlphaFoldDB" id="A0A5E4A2C9"/>
<protein>
    <submittedName>
        <fullName evidence="13">Mas-related G-protein coupled receptor member D</fullName>
    </submittedName>
</protein>
<keyword evidence="6 11" id="KW-0472">Membrane</keyword>
<evidence type="ECO:0000256" key="2">
    <source>
        <dbReference type="ARBA" id="ARBA00022475"/>
    </source>
</evidence>
<evidence type="ECO:0000256" key="6">
    <source>
        <dbReference type="ARBA" id="ARBA00023136"/>
    </source>
</evidence>
<dbReference type="GO" id="GO:0004930">
    <property type="term" value="F:G protein-coupled receptor activity"/>
    <property type="evidence" value="ECO:0007669"/>
    <property type="project" value="UniProtKB-KW"/>
</dbReference>
<evidence type="ECO:0000256" key="4">
    <source>
        <dbReference type="ARBA" id="ARBA00022989"/>
    </source>
</evidence>
<dbReference type="FunFam" id="1.20.1070.10:FF:000193">
    <property type="entry name" value="Mas-related G-protein coupled receptor member E"/>
    <property type="match status" value="1"/>
</dbReference>
<evidence type="ECO:0000313" key="15">
    <source>
        <dbReference type="Proteomes" id="UP000335636"/>
    </source>
</evidence>
<evidence type="ECO:0000256" key="8">
    <source>
        <dbReference type="ARBA" id="ARBA00023224"/>
    </source>
</evidence>
<dbReference type="InterPro" id="IPR000276">
    <property type="entry name" value="GPCR_Rhodpsn"/>
</dbReference>
<name>A0A5E4A2C9_MARMO</name>
<dbReference type="InterPro" id="IPR026234">
    <property type="entry name" value="MRGPCRFAMILY"/>
</dbReference>
<dbReference type="SUPFAM" id="SSF81321">
    <property type="entry name" value="Family A G protein-coupled receptor-like"/>
    <property type="match status" value="1"/>
</dbReference>
<evidence type="ECO:0000313" key="13">
    <source>
        <dbReference type="EMBL" id="KAF7467727.1"/>
    </source>
</evidence>
<feature type="transmembrane region" description="Helical" evidence="11">
    <location>
        <begin position="25"/>
        <end position="52"/>
    </location>
</feature>
<feature type="transmembrane region" description="Helical" evidence="11">
    <location>
        <begin position="255"/>
        <end position="279"/>
    </location>
</feature>
<dbReference type="PROSITE" id="PS50262">
    <property type="entry name" value="G_PROTEIN_RECEP_F1_2"/>
    <property type="match status" value="1"/>
</dbReference>
<comment type="subcellular location">
    <subcellularLocation>
        <location evidence="1">Cell membrane</location>
        <topology evidence="1">Multi-pass membrane protein</topology>
    </subcellularLocation>
</comment>
<dbReference type="PANTHER" id="PTHR11334">
    <property type="entry name" value="MAS-RELATED G-PROTEIN COUPLED RECEPTOR"/>
    <property type="match status" value="1"/>
</dbReference>
<dbReference type="PRINTS" id="PR02108">
    <property type="entry name" value="MRGPCRFAMILY"/>
</dbReference>
<reference evidence="14 15" key="1">
    <citation type="submission" date="2019-04" db="EMBL/GenBank/DDBJ databases">
        <authorList>
            <person name="Alioto T."/>
            <person name="Alioto T."/>
        </authorList>
    </citation>
    <scope>NUCLEOTIDE SEQUENCE [LARGE SCALE GENOMIC DNA]</scope>
</reference>
<keyword evidence="2" id="KW-1003">Cell membrane</keyword>
<feature type="transmembrane region" description="Helical" evidence="11">
    <location>
        <begin position="144"/>
        <end position="168"/>
    </location>
</feature>
<feature type="transmembrane region" description="Helical" evidence="11">
    <location>
        <begin position="64"/>
        <end position="85"/>
    </location>
</feature>
<feature type="transmembrane region" description="Helical" evidence="11">
    <location>
        <begin position="219"/>
        <end position="243"/>
    </location>
</feature>
<feature type="domain" description="G-protein coupled receptors family 1 profile" evidence="12">
    <location>
        <begin position="44"/>
        <end position="276"/>
    </location>
</feature>
<dbReference type="Pfam" id="PF00001">
    <property type="entry name" value="7tm_1"/>
    <property type="match status" value="1"/>
</dbReference>
<dbReference type="GO" id="GO:0005886">
    <property type="term" value="C:plasma membrane"/>
    <property type="evidence" value="ECO:0007669"/>
    <property type="project" value="UniProtKB-SubCell"/>
</dbReference>
<keyword evidence="8" id="KW-0807">Transducer</keyword>
<dbReference type="InterPro" id="IPR026232">
    <property type="entry name" value="MRGPCRD"/>
</dbReference>
<evidence type="ECO:0000256" key="11">
    <source>
        <dbReference type="SAM" id="Phobius"/>
    </source>
</evidence>
<gene>
    <name evidence="13" type="ORF">GHT09_001163</name>
    <name evidence="14" type="ORF">MONAX_5E013423</name>
</gene>
<dbReference type="Proteomes" id="UP000662637">
    <property type="component" value="Unassembled WGS sequence"/>
</dbReference>
<feature type="compositionally biased region" description="Polar residues" evidence="10">
    <location>
        <begin position="310"/>
        <end position="319"/>
    </location>
</feature>
<feature type="transmembrane region" description="Helical" evidence="11">
    <location>
        <begin position="105"/>
        <end position="132"/>
    </location>
</feature>
<dbReference type="Proteomes" id="UP000335636">
    <property type="component" value="Unassembled WGS sequence"/>
</dbReference>
<evidence type="ECO:0000259" key="12">
    <source>
        <dbReference type="PROSITE" id="PS50262"/>
    </source>
</evidence>
<dbReference type="InterPro" id="IPR017452">
    <property type="entry name" value="GPCR_Rhodpsn_7TM"/>
</dbReference>
<dbReference type="PRINTS" id="PR00237">
    <property type="entry name" value="GPCRRHODOPSN"/>
</dbReference>
<proteinExistence type="inferred from homology"/>
<dbReference type="EMBL" id="CABDUW010000002">
    <property type="protein sequence ID" value="VTJ51199.1"/>
    <property type="molecule type" value="Genomic_DNA"/>
</dbReference>
<evidence type="ECO:0000256" key="9">
    <source>
        <dbReference type="ARBA" id="ARBA00061394"/>
    </source>
</evidence>
<evidence type="ECO:0000256" key="3">
    <source>
        <dbReference type="ARBA" id="ARBA00022692"/>
    </source>
</evidence>
<evidence type="ECO:0000256" key="7">
    <source>
        <dbReference type="ARBA" id="ARBA00023170"/>
    </source>
</evidence>
<comment type="similarity">
    <text evidence="9">Belongs to the G-protein coupled receptor 1 family. Mas subfamily.</text>
</comment>
<keyword evidence="4 11" id="KW-1133">Transmembrane helix</keyword>
<keyword evidence="15" id="KW-1185">Reference proteome</keyword>
<accession>A0A5E4A2C9</accession>
<feature type="transmembrane region" description="Helical" evidence="11">
    <location>
        <begin position="180"/>
        <end position="203"/>
    </location>
</feature>
<evidence type="ECO:0000256" key="1">
    <source>
        <dbReference type="ARBA" id="ARBA00004651"/>
    </source>
</evidence>